<keyword evidence="8" id="KW-1185">Reference proteome</keyword>
<evidence type="ECO:0000256" key="3">
    <source>
        <dbReference type="ARBA" id="ARBA00024186"/>
    </source>
</evidence>
<gene>
    <name evidence="7" type="ORF">RJT34_18507</name>
</gene>
<name>A0AAN9JBP3_CLITE</name>
<keyword evidence="2" id="KW-0539">Nucleus</keyword>
<feature type="compositionally biased region" description="Acidic residues" evidence="6">
    <location>
        <begin position="1145"/>
        <end position="1155"/>
    </location>
</feature>
<feature type="compositionally biased region" description="Basic and acidic residues" evidence="6">
    <location>
        <begin position="1133"/>
        <end position="1143"/>
    </location>
</feature>
<feature type="region of interest" description="Disordered" evidence="6">
    <location>
        <begin position="1"/>
        <end position="40"/>
    </location>
</feature>
<evidence type="ECO:0000256" key="1">
    <source>
        <dbReference type="ARBA" id="ARBA00023054"/>
    </source>
</evidence>
<feature type="region of interest" description="Disordered" evidence="6">
    <location>
        <begin position="780"/>
        <end position="800"/>
    </location>
</feature>
<proteinExistence type="inferred from homology"/>
<evidence type="ECO:0000313" key="7">
    <source>
        <dbReference type="EMBL" id="KAK7295597.1"/>
    </source>
</evidence>
<feature type="region of interest" description="Disordered" evidence="6">
    <location>
        <begin position="874"/>
        <end position="1067"/>
    </location>
</feature>
<feature type="compositionally biased region" description="Polar residues" evidence="6">
    <location>
        <begin position="955"/>
        <end position="974"/>
    </location>
</feature>
<dbReference type="AlphaFoldDB" id="A0AAN9JBP3"/>
<evidence type="ECO:0000256" key="6">
    <source>
        <dbReference type="SAM" id="MobiDB-lite"/>
    </source>
</evidence>
<dbReference type="GO" id="GO:0006997">
    <property type="term" value="P:nucleus organization"/>
    <property type="evidence" value="ECO:0007669"/>
    <property type="project" value="InterPro"/>
</dbReference>
<feature type="compositionally biased region" description="Basic and acidic residues" evidence="6">
    <location>
        <begin position="999"/>
        <end position="1008"/>
    </location>
</feature>
<reference evidence="7 8" key="1">
    <citation type="submission" date="2024-01" db="EMBL/GenBank/DDBJ databases">
        <title>The genomes of 5 underutilized Papilionoideae crops provide insights into root nodulation and disease resistance.</title>
        <authorList>
            <person name="Yuan L."/>
        </authorList>
    </citation>
    <scope>NUCLEOTIDE SEQUENCE [LARGE SCALE GENOMIC DNA]</scope>
    <source>
        <strain evidence="7">LY-2023</strain>
        <tissue evidence="7">Leaf</tissue>
    </source>
</reference>
<comment type="similarity">
    <text evidence="4">Belongs to the CRWN family.</text>
</comment>
<feature type="region of interest" description="Disordered" evidence="6">
    <location>
        <begin position="824"/>
        <end position="848"/>
    </location>
</feature>
<feature type="coiled-coil region" evidence="5">
    <location>
        <begin position="610"/>
        <end position="715"/>
    </location>
</feature>
<feature type="compositionally biased region" description="Low complexity" evidence="6">
    <location>
        <begin position="1023"/>
        <end position="1033"/>
    </location>
</feature>
<sequence>MFTPQRAWSGWTLTPNKRGTGSGSEDPNSGDGSSAKEKGVAFVENGGNLDREVLVRRVSSLEKELYEYQFNMGLLLIEKKDWNSKYTELSQDLAEVKDALEREKAAHLIALSEAEKREENLRKALGVEKECVLDLEKALREMRSEHAKIKFTADSKLAEANALVTSVEEKSLEVEAKLRSADAKLAEISRKSSELDRKSQDLEAQESALRRDRLSFIAEQEAHESTLSKQREDLREWEKKLQEGEERLAKGQKFLNEREQRANENDRICSQKERDLEEAQKKIDATNITLRNKEDDVNSRLANISLKEKEYDSLKTNLDLKEKELSAWEEKLNAREKVEMQKLLDEHNAILDVKKQEFEVELDEKRKAFENSLKNRLVEVEKKEAEVNHMEEKVAKREQALEKKADKLKEKEKDYEQKVKDLKEREKSIKSEGKSLEKEKGKIESEREELLSLKAEVEKLKANNEEELLRINEEINRLKVTEEDRSEYLRLQSQLKHEVDQYRLQKELLMKEADDLRQQKETFEREWDELDVKRADVEKEMKSVIQQKEELLKLQQLEEEKLKNEKLATQDYVQRELETLKLAKESFAAEMEFEKSSIAEKAQSERSQMLLDFELRKKELEADMQNQLEQKEKDLIESRKLFEEKRESELNNIIFLREVANREMDEIKLQRSKLEKEKQEADENKKHLERQRMEMQEDIDVLVDLNRKLKNQREQFIVERRRFIEFVEKLRSCQNCGEMITDFVLSDLQSSADIENFEVPALPKLAGDIIQGGSDVNLASSRENTGVSPATDSKSPASGGTISWLRKCTSKIFKISPIKKIESEDAGSLRDEKTNMEDSPGRIPGSENEAELSFAIVNDSFDARRVQSGNDITEVEADHDPSVENQSNIDSKAPDDTKPADSNVEQQKPRRGGGRGRVKRTQTVKAVLKEAKAILGESKAAEALPGESVDDHNTEFPNGNAEDSANVNSESMKPSNRRIPTNVRKRNRVQTSQMTVSGHDGDASEGHSDSLVPGQRKRRRQKAAAPPAQAAGGTRYNLRRPKSGATTSSARAMSGGGKESQGEVDRVKYTEGGIVDSKVSHSHSVGITNENGGSIHLDQSLKVVEIQDGYGDDTRTLSEEVNGTADDVEENDAEYRSESRGEDAGGVDDDEDDEDCQHPGEASIGKKLWNFFTT</sequence>
<dbReference type="PANTHER" id="PTHR31908">
    <property type="entry name" value="PROTEIN CROWDED NUCLEI 4"/>
    <property type="match status" value="1"/>
</dbReference>
<organism evidence="7 8">
    <name type="scientific">Clitoria ternatea</name>
    <name type="common">Butterfly pea</name>
    <dbReference type="NCBI Taxonomy" id="43366"/>
    <lineage>
        <taxon>Eukaryota</taxon>
        <taxon>Viridiplantae</taxon>
        <taxon>Streptophyta</taxon>
        <taxon>Embryophyta</taxon>
        <taxon>Tracheophyta</taxon>
        <taxon>Spermatophyta</taxon>
        <taxon>Magnoliopsida</taxon>
        <taxon>eudicotyledons</taxon>
        <taxon>Gunneridae</taxon>
        <taxon>Pentapetalae</taxon>
        <taxon>rosids</taxon>
        <taxon>fabids</taxon>
        <taxon>Fabales</taxon>
        <taxon>Fabaceae</taxon>
        <taxon>Papilionoideae</taxon>
        <taxon>50 kb inversion clade</taxon>
        <taxon>NPAAA clade</taxon>
        <taxon>indigoferoid/millettioid clade</taxon>
        <taxon>Phaseoleae</taxon>
        <taxon>Clitoria</taxon>
    </lineage>
</organism>
<evidence type="ECO:0000256" key="5">
    <source>
        <dbReference type="SAM" id="Coils"/>
    </source>
</evidence>
<dbReference type="GO" id="GO:0005652">
    <property type="term" value="C:nuclear lamina"/>
    <property type="evidence" value="ECO:0007669"/>
    <property type="project" value="UniProtKB-SubCell"/>
</dbReference>
<comment type="subcellular location">
    <subcellularLocation>
        <location evidence="3">Nucleus lamina</location>
    </subcellularLocation>
</comment>
<feature type="coiled-coil region" evidence="5">
    <location>
        <begin position="79"/>
        <end position="117"/>
    </location>
</feature>
<protein>
    <recommendedName>
        <fullName evidence="9">Nuclear matrix constituent protein 1-like protein</fullName>
    </recommendedName>
</protein>
<keyword evidence="1 5" id="KW-0175">Coiled coil</keyword>
<dbReference type="EMBL" id="JAYKXN010000004">
    <property type="protein sequence ID" value="KAK7295597.1"/>
    <property type="molecule type" value="Genomic_DNA"/>
</dbReference>
<feature type="region of interest" description="Disordered" evidence="6">
    <location>
        <begin position="406"/>
        <end position="441"/>
    </location>
</feature>
<feature type="compositionally biased region" description="Basic and acidic residues" evidence="6">
    <location>
        <begin position="824"/>
        <end position="840"/>
    </location>
</feature>
<evidence type="ECO:0000313" key="8">
    <source>
        <dbReference type="Proteomes" id="UP001359559"/>
    </source>
</evidence>
<feature type="compositionally biased region" description="Basic residues" evidence="6">
    <location>
        <begin position="909"/>
        <end position="922"/>
    </location>
</feature>
<accession>A0AAN9JBP3</accession>
<evidence type="ECO:0000256" key="2">
    <source>
        <dbReference type="ARBA" id="ARBA00023242"/>
    </source>
</evidence>
<comment type="caution">
    <text evidence="7">The sequence shown here is derived from an EMBL/GenBank/DDBJ whole genome shotgun (WGS) entry which is preliminary data.</text>
</comment>
<dbReference type="PANTHER" id="PTHR31908:SF11">
    <property type="entry name" value="PROTEIN CROWDED NUCLEI 1"/>
    <property type="match status" value="1"/>
</dbReference>
<dbReference type="Proteomes" id="UP001359559">
    <property type="component" value="Unassembled WGS sequence"/>
</dbReference>
<feature type="region of interest" description="Disordered" evidence="6">
    <location>
        <begin position="1111"/>
        <end position="1163"/>
    </location>
</feature>
<dbReference type="InterPro" id="IPR040418">
    <property type="entry name" value="CRWN"/>
</dbReference>
<feature type="coiled-coil region" evidence="5">
    <location>
        <begin position="178"/>
        <end position="338"/>
    </location>
</feature>
<feature type="compositionally biased region" description="Polar residues" evidence="6">
    <location>
        <begin position="11"/>
        <end position="32"/>
    </location>
</feature>
<evidence type="ECO:0008006" key="9">
    <source>
        <dbReference type="Google" id="ProtNLM"/>
    </source>
</evidence>
<evidence type="ECO:0000256" key="4">
    <source>
        <dbReference type="ARBA" id="ARBA00024208"/>
    </source>
</evidence>